<proteinExistence type="predicted"/>
<dbReference type="EMBL" id="CP091521">
    <property type="protein sequence ID" value="UOP04428.1"/>
    <property type="molecule type" value="Genomic_DNA"/>
</dbReference>
<sequence length="49" mass="5374">MMFFPFAVPPSRLSGKGEHDTIICFALIRTGCRPARTKVYFNAAKGAAQ</sequence>
<reference evidence="1" key="2">
    <citation type="journal article" date="2022" name="Res Sq">
        <title>Evolution of multicellular longitudinally dividing oral cavity symbionts (Neisseriaceae).</title>
        <authorList>
            <person name="Nyongesa S."/>
            <person name="Weber P."/>
            <person name="Bernet E."/>
            <person name="Pullido F."/>
            <person name="Nieckarz M."/>
            <person name="Delaby M."/>
            <person name="Nieves C."/>
            <person name="Viehboeck T."/>
            <person name="Krause N."/>
            <person name="Rivera-Millot A."/>
            <person name="Nakamura A."/>
            <person name="Vischer N."/>
            <person name="VanNieuwenhze M."/>
            <person name="Brun Y."/>
            <person name="Cava F."/>
            <person name="Bulgheresi S."/>
            <person name="Veyrier F."/>
        </authorList>
    </citation>
    <scope>NUCLEOTIDE SEQUENCE</scope>
    <source>
        <strain evidence="1">17694</strain>
    </source>
</reference>
<evidence type="ECO:0000313" key="1">
    <source>
        <dbReference type="EMBL" id="UOP04428.1"/>
    </source>
</evidence>
<name>A0A8T9MVL2_9NEIS</name>
<protein>
    <submittedName>
        <fullName evidence="1">Uncharacterized protein</fullName>
    </submittedName>
</protein>
<dbReference type="AlphaFoldDB" id="A0A8T9MVL2"/>
<evidence type="ECO:0000313" key="2">
    <source>
        <dbReference type="Proteomes" id="UP000831534"/>
    </source>
</evidence>
<reference evidence="1" key="1">
    <citation type="submission" date="2021-12" db="EMBL/GenBank/DDBJ databases">
        <authorList>
            <person name="Veyrier F.J."/>
        </authorList>
    </citation>
    <scope>NUCLEOTIDE SEQUENCE</scope>
    <source>
        <strain evidence="1">17694</strain>
    </source>
</reference>
<keyword evidence="2" id="KW-1185">Reference proteome</keyword>
<dbReference type="Proteomes" id="UP000831534">
    <property type="component" value="Chromosome"/>
</dbReference>
<gene>
    <name evidence="1" type="ORF">LVJ77_09000</name>
</gene>
<accession>A0A8T9MVL2</accession>
<organism evidence="1 2">
    <name type="scientific">Conchiformibius kuhniae</name>
    <dbReference type="NCBI Taxonomy" id="211502"/>
    <lineage>
        <taxon>Bacteria</taxon>
        <taxon>Pseudomonadati</taxon>
        <taxon>Pseudomonadota</taxon>
        <taxon>Betaproteobacteria</taxon>
        <taxon>Neisseriales</taxon>
        <taxon>Neisseriaceae</taxon>
        <taxon>Conchiformibius</taxon>
    </lineage>
</organism>